<dbReference type="EMBL" id="CASHTH010000691">
    <property type="protein sequence ID" value="CAI8006524.1"/>
    <property type="molecule type" value="Genomic_DNA"/>
</dbReference>
<dbReference type="SUPFAM" id="SSF100950">
    <property type="entry name" value="NagB/RpiA/CoA transferase-like"/>
    <property type="match status" value="1"/>
</dbReference>
<dbReference type="InterPro" id="IPR037171">
    <property type="entry name" value="NagB/RpiA_transferase-like"/>
</dbReference>
<dbReference type="Proteomes" id="UP001174909">
    <property type="component" value="Unassembled WGS sequence"/>
</dbReference>
<dbReference type="InterPro" id="IPR004165">
    <property type="entry name" value="CoA_trans_fam_I"/>
</dbReference>
<evidence type="ECO:0000256" key="1">
    <source>
        <dbReference type="ARBA" id="ARBA00022679"/>
    </source>
</evidence>
<protein>
    <submittedName>
        <fullName evidence="2">3-oxoadipate CoA-transferase subunit A</fullName>
    </submittedName>
</protein>
<proteinExistence type="predicted"/>
<dbReference type="NCBIfam" id="TIGR02429">
    <property type="entry name" value="pcaI_scoA_fam"/>
    <property type="match status" value="1"/>
</dbReference>
<organism evidence="2 3">
    <name type="scientific">Geodia barretti</name>
    <name type="common">Barrett's horny sponge</name>
    <dbReference type="NCBI Taxonomy" id="519541"/>
    <lineage>
        <taxon>Eukaryota</taxon>
        <taxon>Metazoa</taxon>
        <taxon>Porifera</taxon>
        <taxon>Demospongiae</taxon>
        <taxon>Heteroscleromorpha</taxon>
        <taxon>Tetractinellida</taxon>
        <taxon>Astrophorina</taxon>
        <taxon>Geodiidae</taxon>
        <taxon>Geodia</taxon>
    </lineage>
</organism>
<dbReference type="SMART" id="SM00882">
    <property type="entry name" value="CoA_trans"/>
    <property type="match status" value="1"/>
</dbReference>
<dbReference type="AlphaFoldDB" id="A0AA35R807"/>
<dbReference type="PANTHER" id="PTHR13707">
    <property type="entry name" value="KETOACID-COENZYME A TRANSFERASE"/>
    <property type="match status" value="1"/>
</dbReference>
<name>A0AA35R807_GEOBA</name>
<dbReference type="GO" id="GO:0008410">
    <property type="term" value="F:CoA-transferase activity"/>
    <property type="evidence" value="ECO:0007669"/>
    <property type="project" value="InterPro"/>
</dbReference>
<evidence type="ECO:0000313" key="3">
    <source>
        <dbReference type="Proteomes" id="UP001174909"/>
    </source>
</evidence>
<accession>A0AA35R807</accession>
<gene>
    <name evidence="2" type="ORF">GBAR_LOCUS4765</name>
</gene>
<dbReference type="InterPro" id="IPR012792">
    <property type="entry name" value="3-oxoacid_CoA-transf_A"/>
</dbReference>
<dbReference type="PANTHER" id="PTHR13707:SF60">
    <property type="entry name" value="ACETATE COA-TRANSFERASE SUBUNIT ALPHA"/>
    <property type="match status" value="1"/>
</dbReference>
<comment type="caution">
    <text evidence="2">The sequence shown here is derived from an EMBL/GenBank/DDBJ whole genome shotgun (WGS) entry which is preliminary data.</text>
</comment>
<reference evidence="2" key="1">
    <citation type="submission" date="2023-03" db="EMBL/GenBank/DDBJ databases">
        <authorList>
            <person name="Steffen K."/>
            <person name="Cardenas P."/>
        </authorList>
    </citation>
    <scope>NUCLEOTIDE SEQUENCE</scope>
</reference>
<sequence length="232" mass="25164">MKNKIYQTFDEAVADVPDGSVFMSPGFSGVGVPRNLLAALHRQGAKGLTGISNNCGSLDEKVDVGTLIEAGQVKKMYAAFTSPTHPSQISPFVRMYNDGEIEAETVPQGTLAERIRAAASGIGAFYTPASVGTELAEGKEHREINGRTYVLETPLHADYALIRAFRADTFGNLQFRLTQRNFNPIMAMAARVTIVEVEDDIVPVGELDPDKVHVPGVYVNRLVKIPPDGIFD</sequence>
<dbReference type="Gene3D" id="3.40.1080.10">
    <property type="entry name" value="Glutaconate Coenzyme A-transferase"/>
    <property type="match status" value="1"/>
</dbReference>
<dbReference type="Pfam" id="PF01144">
    <property type="entry name" value="CoA_trans"/>
    <property type="match status" value="1"/>
</dbReference>
<keyword evidence="1" id="KW-0808">Transferase</keyword>
<evidence type="ECO:0000313" key="2">
    <source>
        <dbReference type="EMBL" id="CAI8006524.1"/>
    </source>
</evidence>
<keyword evidence="3" id="KW-1185">Reference proteome</keyword>